<dbReference type="EMBL" id="FPAU01000003">
    <property type="protein sequence ID" value="SFT92030.1"/>
    <property type="molecule type" value="Genomic_DNA"/>
</dbReference>
<organism evidence="2 3">
    <name type="scientific">Kosakonia arachidis</name>
    <dbReference type="NCBI Taxonomy" id="551989"/>
    <lineage>
        <taxon>Bacteria</taxon>
        <taxon>Pseudomonadati</taxon>
        <taxon>Pseudomonadota</taxon>
        <taxon>Gammaproteobacteria</taxon>
        <taxon>Enterobacterales</taxon>
        <taxon>Enterobacteriaceae</taxon>
        <taxon>Kosakonia</taxon>
    </lineage>
</organism>
<reference evidence="3" key="1">
    <citation type="submission" date="2016-10" db="EMBL/GenBank/DDBJ databases">
        <authorList>
            <person name="Varghese N."/>
            <person name="Submissions S."/>
        </authorList>
    </citation>
    <scope>NUCLEOTIDE SEQUENCE [LARGE SCALE GENOMIC DNA]</scope>
    <source>
        <strain evidence="3">Ah-143</strain>
    </source>
</reference>
<dbReference type="Pfam" id="PF13744">
    <property type="entry name" value="HTH_37"/>
    <property type="match status" value="1"/>
</dbReference>
<sequence>MTPADANIFAERSCAPKTAKALAQDAEREVIHLLSIKRQLMQEIAGWIAENHLKQAEVATRLNISRPRISDVVNQKTSKFTIDAPVTMLSKLGKPVTITVG</sequence>
<dbReference type="SUPFAM" id="SSF47413">
    <property type="entry name" value="lambda repressor-like DNA-binding domains"/>
    <property type="match status" value="1"/>
</dbReference>
<feature type="domain" description="HigA2-like helix-turn-helix" evidence="1">
    <location>
        <begin position="34"/>
        <end position="100"/>
    </location>
</feature>
<accession>A0A1I7BXY8</accession>
<gene>
    <name evidence="2" type="ORF">SAMN05192562_10313</name>
</gene>
<keyword evidence="2" id="KW-0238">DNA-binding</keyword>
<proteinExistence type="predicted"/>
<protein>
    <submittedName>
        <fullName evidence="2">Predicted DNA-binding protein, contains XRE-type HTH domain</fullName>
    </submittedName>
</protein>
<dbReference type="InterPro" id="IPR039554">
    <property type="entry name" value="HigA2-like_HTH"/>
</dbReference>
<evidence type="ECO:0000259" key="1">
    <source>
        <dbReference type="Pfam" id="PF13744"/>
    </source>
</evidence>
<dbReference type="GO" id="GO:0003677">
    <property type="term" value="F:DNA binding"/>
    <property type="evidence" value="ECO:0007669"/>
    <property type="project" value="UniProtKB-KW"/>
</dbReference>
<evidence type="ECO:0000313" key="3">
    <source>
        <dbReference type="Proteomes" id="UP000199187"/>
    </source>
</evidence>
<dbReference type="Gene3D" id="1.10.260.40">
    <property type="entry name" value="lambda repressor-like DNA-binding domains"/>
    <property type="match status" value="1"/>
</dbReference>
<keyword evidence="3" id="KW-1185">Reference proteome</keyword>
<dbReference type="Proteomes" id="UP000199187">
    <property type="component" value="Unassembled WGS sequence"/>
</dbReference>
<dbReference type="OrthoDB" id="8526848at2"/>
<dbReference type="AlphaFoldDB" id="A0A1I7BXY8"/>
<evidence type="ECO:0000313" key="2">
    <source>
        <dbReference type="EMBL" id="SFT92030.1"/>
    </source>
</evidence>
<dbReference type="RefSeq" id="WP_090121777.1">
    <property type="nucleotide sequence ID" value="NZ_CP045300.1"/>
</dbReference>
<dbReference type="InterPro" id="IPR010982">
    <property type="entry name" value="Lambda_DNA-bd_dom_sf"/>
</dbReference>
<name>A0A1I7BXY8_9ENTR</name>